<name>A0A1I7YAQ4_9BILA</name>
<organism evidence="1 2">
    <name type="scientific">Steinernema glaseri</name>
    <dbReference type="NCBI Taxonomy" id="37863"/>
    <lineage>
        <taxon>Eukaryota</taxon>
        <taxon>Metazoa</taxon>
        <taxon>Ecdysozoa</taxon>
        <taxon>Nematoda</taxon>
        <taxon>Chromadorea</taxon>
        <taxon>Rhabditida</taxon>
        <taxon>Tylenchina</taxon>
        <taxon>Panagrolaimomorpha</taxon>
        <taxon>Strongyloidoidea</taxon>
        <taxon>Steinernematidae</taxon>
        <taxon>Steinernema</taxon>
    </lineage>
</organism>
<evidence type="ECO:0000313" key="2">
    <source>
        <dbReference type="WBParaSite" id="L893_g14396.t1"/>
    </source>
</evidence>
<protein>
    <submittedName>
        <fullName evidence="2">Secreted protein</fullName>
    </submittedName>
</protein>
<reference evidence="2" key="1">
    <citation type="submission" date="2016-11" db="UniProtKB">
        <authorList>
            <consortium name="WormBaseParasite"/>
        </authorList>
    </citation>
    <scope>IDENTIFICATION</scope>
</reference>
<dbReference type="AlphaFoldDB" id="A0A1I7YAQ4"/>
<keyword evidence="1" id="KW-1185">Reference proteome</keyword>
<sequence>MSCLAAVARRATGQNTSGHYREVDKITEQPAPALNACGQCCILCCRKYGALPFPSAEPLAATHLCALAAFSVCVFGRVDSSPTLMYNTVLRNKGFEGIVDDET</sequence>
<evidence type="ECO:0000313" key="1">
    <source>
        <dbReference type="Proteomes" id="UP000095287"/>
    </source>
</evidence>
<proteinExistence type="predicted"/>
<dbReference type="WBParaSite" id="L893_g14396.t1">
    <property type="protein sequence ID" value="L893_g14396.t1"/>
    <property type="gene ID" value="L893_g14396"/>
</dbReference>
<dbReference type="Proteomes" id="UP000095287">
    <property type="component" value="Unplaced"/>
</dbReference>
<accession>A0A1I7YAQ4</accession>